<dbReference type="InterPro" id="IPR018684">
    <property type="entry name" value="DUF2171"/>
</dbReference>
<feature type="region of interest" description="Disordered" evidence="1">
    <location>
        <begin position="140"/>
        <end position="165"/>
    </location>
</feature>
<gene>
    <name evidence="2" type="ORF">D1610_01695</name>
</gene>
<comment type="caution">
    <text evidence="2">The sequence shown here is derived from an EMBL/GenBank/DDBJ whole genome shotgun (WGS) entry which is preliminary data.</text>
</comment>
<dbReference type="AlphaFoldDB" id="A0A396RTI7"/>
<dbReference type="InterPro" id="IPR047800">
    <property type="entry name" value="SWFGD_dom"/>
</dbReference>
<protein>
    <submittedName>
        <fullName evidence="2">DUF2171 domain-containing protein</fullName>
    </submittedName>
</protein>
<feature type="compositionally biased region" description="Basic and acidic residues" evidence="1">
    <location>
        <begin position="80"/>
        <end position="91"/>
    </location>
</feature>
<organism evidence="2 3">
    <name type="scientific">Sphingomonas gilva</name>
    <dbReference type="NCBI Taxonomy" id="2305907"/>
    <lineage>
        <taxon>Bacteria</taxon>
        <taxon>Pseudomonadati</taxon>
        <taxon>Pseudomonadota</taxon>
        <taxon>Alphaproteobacteria</taxon>
        <taxon>Sphingomonadales</taxon>
        <taxon>Sphingomonadaceae</taxon>
        <taxon>Sphingomonas</taxon>
    </lineage>
</organism>
<feature type="compositionally biased region" description="Basic and acidic residues" evidence="1">
    <location>
        <begin position="1"/>
        <end position="25"/>
    </location>
</feature>
<reference evidence="2 3" key="1">
    <citation type="submission" date="2018-08" db="EMBL/GenBank/DDBJ databases">
        <title>The multiple taxonomic identification of Sphingomonas gilva.</title>
        <authorList>
            <person name="Zhu D."/>
            <person name="Zheng S."/>
        </authorList>
    </citation>
    <scope>NUCLEOTIDE SEQUENCE [LARGE SCALE GENOMIC DNA]</scope>
    <source>
        <strain evidence="2 3">ZDH117</strain>
    </source>
</reference>
<feature type="compositionally biased region" description="Basic and acidic residues" evidence="1">
    <location>
        <begin position="272"/>
        <end position="298"/>
    </location>
</feature>
<feature type="compositionally biased region" description="Basic and acidic residues" evidence="1">
    <location>
        <begin position="41"/>
        <end position="67"/>
    </location>
</feature>
<evidence type="ECO:0000313" key="2">
    <source>
        <dbReference type="EMBL" id="RHW19426.1"/>
    </source>
</evidence>
<evidence type="ECO:0000256" key="1">
    <source>
        <dbReference type="SAM" id="MobiDB-lite"/>
    </source>
</evidence>
<dbReference type="EMBL" id="QWLV01000001">
    <property type="protein sequence ID" value="RHW19426.1"/>
    <property type="molecule type" value="Genomic_DNA"/>
</dbReference>
<feature type="region of interest" description="Disordered" evidence="1">
    <location>
        <begin position="1"/>
        <end position="128"/>
    </location>
</feature>
<evidence type="ECO:0000313" key="3">
    <source>
        <dbReference type="Proteomes" id="UP000266693"/>
    </source>
</evidence>
<sequence>MGYERSPRDRYRDSDEMDYSRDYGSGRDYTYSSARDYASADWRDREDNGRFERGGYRRDGGRFDQRPHGGYGGRDYQSGQDRDREYGDYGRGRGPTQGYRPSYGRGLGYRDSDRGAPQGYDQDDRGFFARAGDEVRSWFGDEEAERRREYDARYDDRHDTHSDRDYGEWRRGQISALDRDYDEYRRENRTKFENEFTSWRSERQGQRSLLEKVSEHMEVTGSDGQHVGTVDKVRGDRIILTKNDQDAGGHHHSIPSRWLRSVDDKVIITKSADEAQREWRDEERRTALFSDDDRERGPHMLNRSFSGTYRS</sequence>
<dbReference type="NCBIfam" id="NF033157">
    <property type="entry name" value="SWFGD_domain"/>
    <property type="match status" value="1"/>
</dbReference>
<dbReference type="Pfam" id="PF09939">
    <property type="entry name" value="DUF2171"/>
    <property type="match status" value="1"/>
</dbReference>
<name>A0A396RTI7_9SPHN</name>
<dbReference type="Proteomes" id="UP000266693">
    <property type="component" value="Unassembled WGS sequence"/>
</dbReference>
<keyword evidence="3" id="KW-1185">Reference proteome</keyword>
<feature type="compositionally biased region" description="Basic and acidic residues" evidence="1">
    <location>
        <begin position="144"/>
        <end position="165"/>
    </location>
</feature>
<feature type="region of interest" description="Disordered" evidence="1">
    <location>
        <begin position="272"/>
        <end position="311"/>
    </location>
</feature>
<proteinExistence type="predicted"/>
<dbReference type="RefSeq" id="WP_118862931.1">
    <property type="nucleotide sequence ID" value="NZ_QWLV01000001.1"/>
</dbReference>
<accession>A0A396RTI7</accession>
<dbReference type="OrthoDB" id="9803697at2"/>